<evidence type="ECO:0000256" key="9">
    <source>
        <dbReference type="ARBA" id="ARBA00022833"/>
    </source>
</evidence>
<evidence type="ECO:0000256" key="10">
    <source>
        <dbReference type="ARBA" id="ARBA00022989"/>
    </source>
</evidence>
<evidence type="ECO:0000256" key="6">
    <source>
        <dbReference type="ARBA" id="ARBA00022723"/>
    </source>
</evidence>
<evidence type="ECO:0000313" key="14">
    <source>
        <dbReference type="EMBL" id="TYL40014.1"/>
    </source>
</evidence>
<evidence type="ECO:0000313" key="15">
    <source>
        <dbReference type="Proteomes" id="UP000766904"/>
    </source>
</evidence>
<keyword evidence="6" id="KW-0479">Metal-binding</keyword>
<dbReference type="EMBL" id="PHNJ01000001">
    <property type="protein sequence ID" value="TYL40014.1"/>
    <property type="molecule type" value="Genomic_DNA"/>
</dbReference>
<dbReference type="GO" id="GO:0016567">
    <property type="term" value="P:protein ubiquitination"/>
    <property type="evidence" value="ECO:0007669"/>
    <property type="project" value="InterPro"/>
</dbReference>
<dbReference type="GO" id="GO:0016020">
    <property type="term" value="C:membrane"/>
    <property type="evidence" value="ECO:0007669"/>
    <property type="project" value="UniProtKB-SubCell"/>
</dbReference>
<keyword evidence="11 12" id="KW-0472">Membrane</keyword>
<dbReference type="OrthoDB" id="170690at2157"/>
<reference evidence="14" key="1">
    <citation type="submission" date="2017-11" db="EMBL/GenBank/DDBJ databases">
        <authorList>
            <person name="Kajale S.C."/>
            <person name="Sharma A."/>
        </authorList>
    </citation>
    <scope>NUCLEOTIDE SEQUENCE</scope>
    <source>
        <strain evidence="14">LS1_42</strain>
    </source>
</reference>
<dbReference type="GO" id="GO:0008270">
    <property type="term" value="F:zinc ion binding"/>
    <property type="evidence" value="ECO:0007669"/>
    <property type="project" value="UniProtKB-KW"/>
</dbReference>
<dbReference type="AlphaFoldDB" id="A0A8J8TTK3"/>
<evidence type="ECO:0000256" key="1">
    <source>
        <dbReference type="ARBA" id="ARBA00000900"/>
    </source>
</evidence>
<evidence type="ECO:0000256" key="11">
    <source>
        <dbReference type="ARBA" id="ARBA00023136"/>
    </source>
</evidence>
<keyword evidence="4" id="KW-0808">Transferase</keyword>
<dbReference type="Proteomes" id="UP000766904">
    <property type="component" value="Unassembled WGS sequence"/>
</dbReference>
<dbReference type="RefSeq" id="WP_148855579.1">
    <property type="nucleotide sequence ID" value="NZ_PHNJ01000001.1"/>
</dbReference>
<evidence type="ECO:0000259" key="13">
    <source>
        <dbReference type="Pfam" id="PF12483"/>
    </source>
</evidence>
<proteinExistence type="predicted"/>
<keyword evidence="15" id="KW-1185">Reference proteome</keyword>
<feature type="transmembrane region" description="Helical" evidence="12">
    <location>
        <begin position="229"/>
        <end position="251"/>
    </location>
</feature>
<keyword evidence="8" id="KW-0833">Ubl conjugation pathway</keyword>
<gene>
    <name evidence="14" type="ORF">CV102_00060</name>
</gene>
<evidence type="ECO:0000256" key="5">
    <source>
        <dbReference type="ARBA" id="ARBA00022692"/>
    </source>
</evidence>
<sequence length="252" mass="26831">MIGLGLVLLGLAALAVGCWKLRPAYHVYRGETDDVVAIERAEGPVELEGTASAVDGTVTAPLTGTTCLAYEYEIEEFQSSGKNSSWNTVDEGSGSVPFRLEDETASVRVEPAGATLALSTDASIEIDGGEPEPERVREFLETESDLDSQNTSFDLGVVELATGNDRKYHERRLEPGGDAYVLGQSRYDVDARETMRDVSAVITNGDATPAFVVSDSCQEGTTWLLTRSALPWLLGGVALVLVGGWLTAAALV</sequence>
<evidence type="ECO:0000256" key="3">
    <source>
        <dbReference type="ARBA" id="ARBA00012483"/>
    </source>
</evidence>
<name>A0A8J8TTK3_9EURY</name>
<accession>A0A8J8TTK3</accession>
<keyword evidence="9" id="KW-0862">Zinc</keyword>
<keyword evidence="7" id="KW-0863">Zinc-finger</keyword>
<evidence type="ECO:0000256" key="12">
    <source>
        <dbReference type="SAM" id="Phobius"/>
    </source>
</evidence>
<evidence type="ECO:0000256" key="7">
    <source>
        <dbReference type="ARBA" id="ARBA00022771"/>
    </source>
</evidence>
<organism evidence="14 15">
    <name type="scientific">Natronococcus pandeyae</name>
    <dbReference type="NCBI Taxonomy" id="2055836"/>
    <lineage>
        <taxon>Archaea</taxon>
        <taxon>Methanobacteriati</taxon>
        <taxon>Methanobacteriota</taxon>
        <taxon>Stenosarchaea group</taxon>
        <taxon>Halobacteria</taxon>
        <taxon>Halobacteriales</taxon>
        <taxon>Natrialbaceae</taxon>
        <taxon>Natronococcus</taxon>
    </lineage>
</organism>
<evidence type="ECO:0000256" key="8">
    <source>
        <dbReference type="ARBA" id="ARBA00022786"/>
    </source>
</evidence>
<keyword evidence="10 12" id="KW-1133">Transmembrane helix</keyword>
<dbReference type="EC" id="2.3.2.27" evidence="3"/>
<comment type="subcellular location">
    <subcellularLocation>
        <location evidence="2">Membrane</location>
        <topology evidence="2">Multi-pass membrane protein</topology>
    </subcellularLocation>
</comment>
<dbReference type="Pfam" id="PF12483">
    <property type="entry name" value="GIDE"/>
    <property type="match status" value="1"/>
</dbReference>
<dbReference type="GO" id="GO:0061630">
    <property type="term" value="F:ubiquitin protein ligase activity"/>
    <property type="evidence" value="ECO:0007669"/>
    <property type="project" value="UniProtKB-EC"/>
</dbReference>
<evidence type="ECO:0000256" key="2">
    <source>
        <dbReference type="ARBA" id="ARBA00004141"/>
    </source>
</evidence>
<comment type="catalytic activity">
    <reaction evidence="1">
        <text>S-ubiquitinyl-[E2 ubiquitin-conjugating enzyme]-L-cysteine + [acceptor protein]-L-lysine = [E2 ubiquitin-conjugating enzyme]-L-cysteine + N(6)-ubiquitinyl-[acceptor protein]-L-lysine.</text>
        <dbReference type="EC" id="2.3.2.27"/>
    </reaction>
</comment>
<protein>
    <recommendedName>
        <fullName evidence="3">RING-type E3 ubiquitin transferase</fullName>
        <ecNumber evidence="3">2.3.2.27</ecNumber>
    </recommendedName>
</protein>
<comment type="caution">
    <text evidence="14">The sequence shown here is derived from an EMBL/GenBank/DDBJ whole genome shotgun (WGS) entry which is preliminary data.</text>
</comment>
<feature type="domain" description="E3 Ubiquitin ligase MUL1-like" evidence="13">
    <location>
        <begin position="76"/>
        <end position="188"/>
    </location>
</feature>
<evidence type="ECO:0000256" key="4">
    <source>
        <dbReference type="ARBA" id="ARBA00022679"/>
    </source>
</evidence>
<dbReference type="InterPro" id="IPR022170">
    <property type="entry name" value="MUL1-like"/>
</dbReference>
<keyword evidence="5 12" id="KW-0812">Transmembrane</keyword>